<dbReference type="InterPro" id="IPR036812">
    <property type="entry name" value="NAD(P)_OxRdtase_dom_sf"/>
</dbReference>
<dbReference type="EC" id="1.-.-.-" evidence="2"/>
<name>A0ABV7SPE2_9SPHN</name>
<dbReference type="EMBL" id="JBHRXP010000001">
    <property type="protein sequence ID" value="MFC3578793.1"/>
    <property type="molecule type" value="Genomic_DNA"/>
</dbReference>
<keyword evidence="2" id="KW-0560">Oxidoreductase</keyword>
<gene>
    <name evidence="2" type="ORF">ACFONA_01340</name>
</gene>
<dbReference type="GO" id="GO:0016491">
    <property type="term" value="F:oxidoreductase activity"/>
    <property type="evidence" value="ECO:0007669"/>
    <property type="project" value="UniProtKB-KW"/>
</dbReference>
<reference evidence="3" key="1">
    <citation type="journal article" date="2019" name="Int. J. Syst. Evol. Microbiol.">
        <title>The Global Catalogue of Microorganisms (GCM) 10K type strain sequencing project: providing services to taxonomists for standard genome sequencing and annotation.</title>
        <authorList>
            <consortium name="The Broad Institute Genomics Platform"/>
            <consortium name="The Broad Institute Genome Sequencing Center for Infectious Disease"/>
            <person name="Wu L."/>
            <person name="Ma J."/>
        </authorList>
    </citation>
    <scope>NUCLEOTIDE SEQUENCE [LARGE SCALE GENOMIC DNA]</scope>
    <source>
        <strain evidence="3">KCTC 42739</strain>
    </source>
</reference>
<dbReference type="PANTHER" id="PTHR43364">
    <property type="entry name" value="NADH-SPECIFIC METHYLGLYOXAL REDUCTASE-RELATED"/>
    <property type="match status" value="1"/>
</dbReference>
<protein>
    <submittedName>
        <fullName evidence="2">Aldo/keto reductase family oxidoreductase</fullName>
        <ecNumber evidence="2">1.-.-.-</ecNumber>
    </submittedName>
</protein>
<dbReference type="Proteomes" id="UP001595713">
    <property type="component" value="Unassembled WGS sequence"/>
</dbReference>
<comment type="caution">
    <text evidence="2">The sequence shown here is derived from an EMBL/GenBank/DDBJ whole genome shotgun (WGS) entry which is preliminary data.</text>
</comment>
<dbReference type="InterPro" id="IPR023210">
    <property type="entry name" value="NADP_OxRdtase_dom"/>
</dbReference>
<dbReference type="Pfam" id="PF00248">
    <property type="entry name" value="Aldo_ket_red"/>
    <property type="match status" value="1"/>
</dbReference>
<dbReference type="RefSeq" id="WP_261293798.1">
    <property type="nucleotide sequence ID" value="NZ_JANQBK010000004.1"/>
</dbReference>
<feature type="domain" description="NADP-dependent oxidoreductase" evidence="1">
    <location>
        <begin position="23"/>
        <end position="290"/>
    </location>
</feature>
<evidence type="ECO:0000313" key="3">
    <source>
        <dbReference type="Proteomes" id="UP001595713"/>
    </source>
</evidence>
<evidence type="ECO:0000259" key="1">
    <source>
        <dbReference type="Pfam" id="PF00248"/>
    </source>
</evidence>
<evidence type="ECO:0000313" key="2">
    <source>
        <dbReference type="EMBL" id="MFC3578793.1"/>
    </source>
</evidence>
<sequence>MSELTLSPESRPLGKSGIMVSSIAWGMWRFAGVSVDDGRRLIEAAFDAGITLFDTADIYGFDGAADKERGGFGDAETLLGQVFAESPGLRDRMVLATKGGITPPTPYDSSPAYLTRALDDSLRRMNTDHVELYQIHRPDILTHPQEVARTLEDMVSSGKVRAVGVSNHTIEQTAALRVFLSIPLASTQPEFSPLETAPMTDGLFDRTMAHDVTVLAWSPLGGGRIANPVTPREQAVAAALDVKAQAAGVSRTTVAYSWIMAHPARVIPIVGTQNATRIAELRDVYGVRWTRSEWYDVLVASRGEQLP</sequence>
<accession>A0ABV7SPE2</accession>
<organism evidence="2 3">
    <name type="scientific">Sphingomonas hylomeconis</name>
    <dbReference type="NCBI Taxonomy" id="1395958"/>
    <lineage>
        <taxon>Bacteria</taxon>
        <taxon>Pseudomonadati</taxon>
        <taxon>Pseudomonadota</taxon>
        <taxon>Alphaproteobacteria</taxon>
        <taxon>Sphingomonadales</taxon>
        <taxon>Sphingomonadaceae</taxon>
        <taxon>Sphingomonas</taxon>
    </lineage>
</organism>
<dbReference type="Gene3D" id="3.20.20.100">
    <property type="entry name" value="NADP-dependent oxidoreductase domain"/>
    <property type="match status" value="1"/>
</dbReference>
<dbReference type="SUPFAM" id="SSF51430">
    <property type="entry name" value="NAD(P)-linked oxidoreductase"/>
    <property type="match status" value="1"/>
</dbReference>
<dbReference type="InterPro" id="IPR050523">
    <property type="entry name" value="AKR_Detox_Biosynth"/>
</dbReference>
<dbReference type="PANTHER" id="PTHR43364:SF1">
    <property type="entry name" value="OXIDOREDUCTASE YDHF"/>
    <property type="match status" value="1"/>
</dbReference>
<keyword evidence="3" id="KW-1185">Reference proteome</keyword>
<proteinExistence type="predicted"/>